<evidence type="ECO:0000259" key="1">
    <source>
        <dbReference type="Pfam" id="PF07596"/>
    </source>
</evidence>
<comment type="caution">
    <text evidence="2">The sequence shown here is derived from an EMBL/GenBank/DDBJ whole genome shotgun (WGS) entry which is preliminary data.</text>
</comment>
<evidence type="ECO:0000313" key="3">
    <source>
        <dbReference type="Proteomes" id="UP000708148"/>
    </source>
</evidence>
<dbReference type="PANTHER" id="PTHR30093:SF2">
    <property type="entry name" value="TYPE II SECRETION SYSTEM PROTEIN H"/>
    <property type="match status" value="1"/>
</dbReference>
<name>A0A8S1JC72_9CHLO</name>
<evidence type="ECO:0000313" key="2">
    <source>
        <dbReference type="EMBL" id="CAD7703728.1"/>
    </source>
</evidence>
<organism evidence="2 3">
    <name type="scientific">Ostreobium quekettii</name>
    <dbReference type="NCBI Taxonomy" id="121088"/>
    <lineage>
        <taxon>Eukaryota</taxon>
        <taxon>Viridiplantae</taxon>
        <taxon>Chlorophyta</taxon>
        <taxon>core chlorophytes</taxon>
        <taxon>Ulvophyceae</taxon>
        <taxon>TCBD clade</taxon>
        <taxon>Bryopsidales</taxon>
        <taxon>Ostreobineae</taxon>
        <taxon>Ostreobiaceae</taxon>
        <taxon>Ostreobium</taxon>
    </lineage>
</organism>
<dbReference type="Proteomes" id="UP000708148">
    <property type="component" value="Unassembled WGS sequence"/>
</dbReference>
<dbReference type="OrthoDB" id="493604at2759"/>
<reference evidence="2" key="1">
    <citation type="submission" date="2020-12" db="EMBL/GenBank/DDBJ databases">
        <authorList>
            <person name="Iha C."/>
        </authorList>
    </citation>
    <scope>NUCLEOTIDE SEQUENCE</scope>
</reference>
<dbReference type="Pfam" id="PF07596">
    <property type="entry name" value="SBP_bac_10"/>
    <property type="match status" value="1"/>
</dbReference>
<gene>
    <name evidence="2" type="ORF">OSTQU699_LOCUS9085</name>
</gene>
<dbReference type="AlphaFoldDB" id="A0A8S1JC72"/>
<feature type="domain" description="DUF1559" evidence="1">
    <location>
        <begin position="408"/>
        <end position="483"/>
    </location>
</feature>
<dbReference type="PANTHER" id="PTHR30093">
    <property type="entry name" value="GENERAL SECRETION PATHWAY PROTEIN G"/>
    <property type="match status" value="1"/>
</dbReference>
<dbReference type="EMBL" id="CAJHUC010002380">
    <property type="protein sequence ID" value="CAD7703728.1"/>
    <property type="molecule type" value="Genomic_DNA"/>
</dbReference>
<proteinExistence type="predicted"/>
<protein>
    <recommendedName>
        <fullName evidence="1">DUF1559 domain-containing protein</fullName>
    </recommendedName>
</protein>
<dbReference type="InterPro" id="IPR011453">
    <property type="entry name" value="DUF1559"/>
</dbReference>
<dbReference type="InterPro" id="IPR027558">
    <property type="entry name" value="Pre_pil_HX9DG_C"/>
</dbReference>
<accession>A0A8S1JC72</accession>
<dbReference type="NCBIfam" id="TIGR04294">
    <property type="entry name" value="pre_pil_HX9DG"/>
    <property type="match status" value="1"/>
</dbReference>
<sequence>MSLLTDPATFDVSAFVGKSYSAAAEAYIPSVSTINEGDSIYLTIDYFNESVGAAGAGNFVRTNNGFFSAAAPRDQWLAMNLDGFVPAMTDNGNAIDSANVRVVITDGGFGGLPNDSGFGEFAYLDNFSYVVQEPLPPTPIFFSEDAPSNLNMNEGNVLFEPALDPNDASNDVGEVIFGGLGTFVNVNIGAPVDVSPFEGDKFRASFDYLVPADTALEPGDDTFWLQLAFNDPASASTPQGAGNSTSAGFPAIDVVADGVWRTIEITGVIPPDTDGATMQITASDDGFAGGPADTFGTGFFIDNVVFEAVETLEGDYNDDGVVDAADYTVWRDNDGTAAPTGPPYAYRDAVELSGERSINFSGDGANGVDAADYTVWAGNYGSPAEAGVAVPEPGACLLLVVGVASISAAREAARRSQCLNNCKQIVLATHNYEATYGILPEGAIHWLPTGGAGTYVRDAGLLARILPFAEDATLHSLLDFNDPDPNGTEVQKDGNGSYIKIVRRRRAANATRDFPGHPGGANFAFGDGSARLLSEDIDFETTYQYLGDKSDGGVITYNGEPISGATVTFKPADGKKVSYANTKADGTYELAIAGERDRFGAAVGENRVKVTAIAETGQSDPDLGSLPQVGASNKIEYLIPTKYFEYETSGLSFTVPAGGSTEADFALSD</sequence>
<keyword evidence="3" id="KW-1185">Reference proteome</keyword>